<feature type="region of interest" description="Disordered" evidence="4">
    <location>
        <begin position="1463"/>
        <end position="1483"/>
    </location>
</feature>
<evidence type="ECO:0000256" key="3">
    <source>
        <dbReference type="ARBA" id="ARBA00022729"/>
    </source>
</evidence>
<evidence type="ECO:0000313" key="7">
    <source>
        <dbReference type="EMBL" id="SEA35107.1"/>
    </source>
</evidence>
<dbReference type="Pfam" id="PF07581">
    <property type="entry name" value="Glug"/>
    <property type="match status" value="14"/>
</dbReference>
<accession>A0A1H4AGV0</accession>
<dbReference type="InterPro" id="IPR012334">
    <property type="entry name" value="Pectin_lyas_fold"/>
</dbReference>
<keyword evidence="5" id="KW-0812">Transmembrane</keyword>
<dbReference type="InterPro" id="IPR050909">
    <property type="entry name" value="Bact_Autotransporter_VF"/>
</dbReference>
<protein>
    <submittedName>
        <fullName evidence="7">Filamentous hemagglutinin family N-terminal domain-containing protein</fullName>
    </submittedName>
</protein>
<dbReference type="PANTHER" id="PTHR12338:SF8">
    <property type="entry name" value="HEME_HEMOPEXIN-BINDING PROTEIN"/>
    <property type="match status" value="1"/>
</dbReference>
<dbReference type="InterPro" id="IPR041286">
    <property type="entry name" value="MBG_2"/>
</dbReference>
<keyword evidence="8" id="KW-1185">Reference proteome</keyword>
<evidence type="ECO:0000259" key="6">
    <source>
        <dbReference type="SMART" id="SM00912"/>
    </source>
</evidence>
<evidence type="ECO:0000256" key="1">
    <source>
        <dbReference type="ARBA" id="ARBA00004613"/>
    </source>
</evidence>
<dbReference type="InterPro" id="IPR011493">
    <property type="entry name" value="GLUG"/>
</dbReference>
<gene>
    <name evidence="7" type="ORF">SAMN05660420_01831</name>
</gene>
<evidence type="ECO:0000256" key="2">
    <source>
        <dbReference type="ARBA" id="ARBA00022525"/>
    </source>
</evidence>
<name>A0A1H4AGV0_9BACT</name>
<keyword evidence="2" id="KW-0964">Secreted</keyword>
<sequence>MNHIFRSIWSEALGTFIAVAEIVSARGKGSGKRGRLRLLAISLFLTLTICSGFANAADLPTGGNIVAGCGTINQSGATLTINQDSQRMAADWTSFSIGQNNTVNFVQPSNTAAALNRVTGADASVIQGALNANGQVYLVNPNGVLFSSTARVNVGALVASTLNISNDDFMAGNFTFAGTSANAIINQGNLNATNGGTIALIAARIINQGSIEAPHGNVLFGAGHKVTLDLGGPVKIEVEQALLDTYIEQGGAIKADGGMVYLTAKAASELASSVINHSGISQAQTLTTGENGAIYLMGDMVHGETIVAGTLDASAPNGGDGGFVETSAAKVRIQHDLMVTTTAENGKTGEWLIDPNDYTIAISDGDITGTQLSTNLGSTNVTIESVNGADTGGNGDIFVNDDITWSSGNTLTLNAQRNIEINATIDASGGSGGKLALEYGQGALATGNTDTYSLGTGAQVNLLAGQNFDTKLGSDGATVNYTVITALGAAGSTTGTDLQGMNGTLSGKYALGADIDASTTSGWYTNTGWSPIGYYETRFTGTFDGLGHTIDSLTINRPGTDYQALFGYTSGATISNIGLTAVSITAVNTGIGGIAVGGLVGHNDASTINNSYASGVVTGYLHVGGLVGYNNSSIDNSYASVAVTGRSFVGGLVGVNSSSTISNSYASGVVTGEDIYAGGLVGYNEVSSSINNSYASGAVIGQRFAAGLVGFNTTSSTISNSYASGAVTGWNAIGGLLGANDPDCTVTNSFWDTDTSGLEFSDGGTGKTTAEMMQLATFTGWDGAIWSFGAGQSVEGYGMSRPYLTNVTTEADRPNQTLLFADGWGDTSGDGAYTITNWTQLQNINTVVDQGYDFALSNDLGTATDGYTTQVKDGATLANGGEGWTPIGNFTTKFSGTFDGGDHTIDGLTINRSSDYQALFGYTYLATISNIGLTNINITGQDTVGGLVGRNASTLIINSYASGKVTGVSYVGGLVGYNSDSTISNSYVSGVVEGSHSGGLVGVNISSTISNSYASGKVTGVRYVGGLVGYNSDSTISNSYASGVVTDGNQHVGGLVGQHFGTGTVTNSFWDTETSGQESSAGGTGKTTAEMVNIATFTDTNTVGLESAWDEAIWSFGAGQSVEGYGISLPYLIDVTVEADLPDQTLLFAGGWGGLTEANDSITEADGRPYTITNWTQLQNINTVADQSYDFVLSNNLGTTTSGYTTQVKDGDTLANDGEGWLPIPSFTGIFDGDDHTIDGLTIDRSSTWYVGLFGSVDTNAAEIKNLGLINVNIKGLTDVGGLVGYLVSGTVDNCYSSGTVTGLHQYTGGLVGRTWKGTISNSYNTASVSGGLYDTGGLIGRINSGSISNSYSSGAVSGADYVGGLVGYADDSSISNSYNTGTVTGNYYNGGLVGHNNNNSTISNSYASGTVSGRGKIGGLVGANSTSTITNSYASVAVTGTESDVGGLVGRNDDDDSVTDSFWDTETSGQATSAGGTGKTTAEMTNSATFTNTSTDGLDIAWNEATWSFGAGQSVEGYELSLPYLTNVTTAADRPTTTLFASGWGGLTVGDQTGADGSAYTITGWTQLQNINTVIDQSYDFALSNNLDTTTDGYTTQVKDGNTLANGGEGWMPIGKESAAFTGTFDGGDYTIDGLTIARSSAGFIGLFGSVDTNAAEIKNLGLTNVNIEGLNDVGGLVGYLDSGTVDNCYSSGIVTGLDQYTGGLVGRTSEATISNSYSGGNVSGNDYIGGLVGGTYTTTVSNSYSSSNVSGDDYTGGLVGRISEGTISYSYSSGNVSGGDYIGGLVGHSSKATISNSYTSGVVTGTGNYVGGLVGDNFENASISNSYASGAVTGNIGVGGLVGYNHDFSTISNSYASGAVSGANAVGGLVGYDDSDGVSDSFWDTQTSEQTASDGGTGKTTEEMTNSATFNAWDESIWSFDAGSGDAVEGYEVASPYLTDVTREEDKEALSRSTLFAAGWGDTDGGGAYTITNWTQLQNINNVLAQGFDFVLSNDLGTATDGYTTQVQDGDTLANDGTGWAPIGIGYFDDDVKPDTDNSTPFIGTFDGNHYTIDGLTTDRLNTESQGLFGYILDTTISNIELTNVNITGQNAVGGLVGYSHGGSILNSYARGNVTGGIYVGGLAGVVSGSSIDNSYTSGTVTGLSIVGGLVGGNLTTTIGNSYSNSSVAGTNAVGGLVGMISEASTISNSYASGTVEGTNTVGGLVGYNEDDSVVSDSFWDTQTSGQETSAGGTDKTTAEMMQLATFSGWNIDAEGGSEKIWRIYEGFTSPLLRSFLTPLTVSATVSGSQVYDGTTDVTDLGNTPTYSTSPDANLLGTLAINTSSKNVATYTSGFNGSGLYSNQMSYDISYDLSGSVEVTVKALNVTGLIAADKVYNASVVASLSGTEAIINGASADDDGFYYTDDTVSLTGTATGEFANKNVGVGKTVTITGLSLTGADADNYNLIQQSGLTASITVRPITVTADDQSKVYGNDDPALSYQVTTGNLVGDDALAGNLSRTAGENVGSYTISAD</sequence>
<dbReference type="NCBIfam" id="TIGR01901">
    <property type="entry name" value="adhes_NPXG"/>
    <property type="match status" value="1"/>
</dbReference>
<dbReference type="OrthoDB" id="1776524at2"/>
<dbReference type="InterPro" id="IPR011050">
    <property type="entry name" value="Pectin_lyase_fold/virulence"/>
</dbReference>
<dbReference type="Pfam" id="PF18657">
    <property type="entry name" value="YDG"/>
    <property type="match status" value="1"/>
</dbReference>
<comment type="subcellular location">
    <subcellularLocation>
        <location evidence="1">Secreted</location>
    </subcellularLocation>
</comment>
<dbReference type="InterPro" id="IPR024973">
    <property type="entry name" value="ESPR"/>
</dbReference>
<dbReference type="STRING" id="37625.SAMN05660420_01831"/>
<dbReference type="InterPro" id="IPR041248">
    <property type="entry name" value="YDG"/>
</dbReference>
<dbReference type="Pfam" id="PF05860">
    <property type="entry name" value="TPS"/>
    <property type="match status" value="1"/>
</dbReference>
<keyword evidence="3" id="KW-0732">Signal</keyword>
<feature type="domain" description="Filamentous haemagglutinin FhaB/tRNA nuclease CdiA-like TPS" evidence="6">
    <location>
        <begin position="56"/>
        <end position="168"/>
    </location>
</feature>
<dbReference type="Gene3D" id="2.160.20.10">
    <property type="entry name" value="Single-stranded right-handed beta-helix, Pectin lyase-like"/>
    <property type="match status" value="1"/>
</dbReference>
<dbReference type="GO" id="GO:0005576">
    <property type="term" value="C:extracellular region"/>
    <property type="evidence" value="ECO:0007669"/>
    <property type="project" value="UniProtKB-SubCell"/>
</dbReference>
<dbReference type="Proteomes" id="UP000199409">
    <property type="component" value="Unassembled WGS sequence"/>
</dbReference>
<dbReference type="InterPro" id="IPR008638">
    <property type="entry name" value="FhaB/CdiA-like_TPS"/>
</dbReference>
<feature type="non-terminal residue" evidence="7">
    <location>
        <position position="2516"/>
    </location>
</feature>
<dbReference type="EMBL" id="FNQN01000005">
    <property type="protein sequence ID" value="SEA35107.1"/>
    <property type="molecule type" value="Genomic_DNA"/>
</dbReference>
<organism evidence="7 8">
    <name type="scientific">Desulfuromusa kysingii</name>
    <dbReference type="NCBI Taxonomy" id="37625"/>
    <lineage>
        <taxon>Bacteria</taxon>
        <taxon>Pseudomonadati</taxon>
        <taxon>Thermodesulfobacteriota</taxon>
        <taxon>Desulfuromonadia</taxon>
        <taxon>Desulfuromonadales</taxon>
        <taxon>Geopsychrobacteraceae</taxon>
        <taxon>Desulfuromusa</taxon>
    </lineage>
</organism>
<keyword evidence="5" id="KW-1133">Transmembrane helix</keyword>
<dbReference type="Pfam" id="PF13018">
    <property type="entry name" value="ESPR"/>
    <property type="match status" value="1"/>
</dbReference>
<dbReference type="Pfam" id="PF18676">
    <property type="entry name" value="MBG_2"/>
    <property type="match status" value="1"/>
</dbReference>
<evidence type="ECO:0000313" key="8">
    <source>
        <dbReference type="Proteomes" id="UP000199409"/>
    </source>
</evidence>
<dbReference type="SUPFAM" id="SSF51126">
    <property type="entry name" value="Pectin lyase-like"/>
    <property type="match status" value="1"/>
</dbReference>
<proteinExistence type="predicted"/>
<reference evidence="7 8" key="1">
    <citation type="submission" date="2016-10" db="EMBL/GenBank/DDBJ databases">
        <authorList>
            <person name="de Groot N.N."/>
        </authorList>
    </citation>
    <scope>NUCLEOTIDE SEQUENCE [LARGE SCALE GENOMIC DNA]</scope>
    <source>
        <strain evidence="7 8">DSM 7343</strain>
    </source>
</reference>
<dbReference type="PANTHER" id="PTHR12338">
    <property type="entry name" value="AUTOTRANSPORTER"/>
    <property type="match status" value="1"/>
</dbReference>
<evidence type="ECO:0000256" key="5">
    <source>
        <dbReference type="SAM" id="Phobius"/>
    </source>
</evidence>
<evidence type="ECO:0000256" key="4">
    <source>
        <dbReference type="SAM" id="MobiDB-lite"/>
    </source>
</evidence>
<feature type="transmembrane region" description="Helical" evidence="5">
    <location>
        <begin position="36"/>
        <end position="54"/>
    </location>
</feature>
<keyword evidence="5" id="KW-0472">Membrane</keyword>
<dbReference type="Gene3D" id="2.160.20.110">
    <property type="match status" value="6"/>
</dbReference>
<dbReference type="SMART" id="SM00912">
    <property type="entry name" value="Haemagg_act"/>
    <property type="match status" value="1"/>
</dbReference>